<evidence type="ECO:0000256" key="9">
    <source>
        <dbReference type="PIRNR" id="PIRNR000804"/>
    </source>
</evidence>
<dbReference type="Proteomes" id="UP000245283">
    <property type="component" value="Unassembled WGS sequence"/>
</dbReference>
<dbReference type="GO" id="GO:0008408">
    <property type="term" value="F:3'-5' exonuclease activity"/>
    <property type="evidence" value="ECO:0007669"/>
    <property type="project" value="InterPro"/>
</dbReference>
<comment type="subcellular location">
    <subcellularLocation>
        <location evidence="1 9">Cytoplasm</location>
    </subcellularLocation>
</comment>
<dbReference type="Pfam" id="PF02768">
    <property type="entry name" value="DNA_pol3_beta_3"/>
    <property type="match status" value="1"/>
</dbReference>
<evidence type="ECO:0000256" key="8">
    <source>
        <dbReference type="ARBA" id="ARBA00023125"/>
    </source>
</evidence>
<keyword evidence="5 9" id="KW-0548">Nucleotidyltransferase</keyword>
<keyword evidence="8" id="KW-0238">DNA-binding</keyword>
<feature type="domain" description="DNA polymerase III beta sliding clamp central" evidence="11">
    <location>
        <begin position="130"/>
        <end position="245"/>
    </location>
</feature>
<dbReference type="GO" id="GO:0009360">
    <property type="term" value="C:DNA polymerase III complex"/>
    <property type="evidence" value="ECO:0007669"/>
    <property type="project" value="InterPro"/>
</dbReference>
<dbReference type="GO" id="GO:0003887">
    <property type="term" value="F:DNA-directed DNA polymerase activity"/>
    <property type="evidence" value="ECO:0007669"/>
    <property type="project" value="UniProtKB-UniRule"/>
</dbReference>
<feature type="domain" description="DNA polymerase III beta sliding clamp N-terminal" evidence="10">
    <location>
        <begin position="1"/>
        <end position="119"/>
    </location>
</feature>
<dbReference type="PANTHER" id="PTHR30478:SF0">
    <property type="entry name" value="BETA SLIDING CLAMP"/>
    <property type="match status" value="1"/>
</dbReference>
<comment type="subunit">
    <text evidence="9">Forms a ring-shaped head-to-tail homodimer around DNA.</text>
</comment>
<dbReference type="SUPFAM" id="SSF55979">
    <property type="entry name" value="DNA clamp"/>
    <property type="match status" value="3"/>
</dbReference>
<evidence type="ECO:0000256" key="6">
    <source>
        <dbReference type="ARBA" id="ARBA00022705"/>
    </source>
</evidence>
<proteinExistence type="inferred from homology"/>
<dbReference type="Gene3D" id="3.10.150.10">
    <property type="entry name" value="DNA Polymerase III, subunit A, domain 2"/>
    <property type="match status" value="3"/>
</dbReference>
<evidence type="ECO:0000256" key="3">
    <source>
        <dbReference type="ARBA" id="ARBA00022490"/>
    </source>
</evidence>
<evidence type="ECO:0000256" key="4">
    <source>
        <dbReference type="ARBA" id="ARBA00022679"/>
    </source>
</evidence>
<dbReference type="GO" id="GO:0006271">
    <property type="term" value="P:DNA strand elongation involved in DNA replication"/>
    <property type="evidence" value="ECO:0007669"/>
    <property type="project" value="TreeGrafter"/>
</dbReference>
<dbReference type="GO" id="GO:0005737">
    <property type="term" value="C:cytoplasm"/>
    <property type="evidence" value="ECO:0007669"/>
    <property type="project" value="UniProtKB-SubCell"/>
</dbReference>
<dbReference type="InterPro" id="IPR001001">
    <property type="entry name" value="DNA_polIII_beta"/>
</dbReference>
<dbReference type="RefSeq" id="WP_109092380.1">
    <property type="nucleotide sequence ID" value="NZ_CAMELQ010000036.1"/>
</dbReference>
<dbReference type="InterPro" id="IPR022634">
    <property type="entry name" value="DNA_polIII_beta_N"/>
</dbReference>
<dbReference type="Pfam" id="PF02767">
    <property type="entry name" value="DNA_pol3_beta_2"/>
    <property type="match status" value="1"/>
</dbReference>
<organism evidence="13 14">
    <name type="scientific">Ancrocorticia populi</name>
    <dbReference type="NCBI Taxonomy" id="2175228"/>
    <lineage>
        <taxon>Bacteria</taxon>
        <taxon>Bacillati</taxon>
        <taxon>Actinomycetota</taxon>
        <taxon>Actinomycetes</taxon>
        <taxon>Actinomycetales</taxon>
        <taxon>Actinomycetaceae</taxon>
        <taxon>Ancrocorticia</taxon>
    </lineage>
</organism>
<dbReference type="InterPro" id="IPR022635">
    <property type="entry name" value="DNA_polIII_beta_C"/>
</dbReference>
<gene>
    <name evidence="13" type="ORF">DD236_00160</name>
</gene>
<evidence type="ECO:0000256" key="2">
    <source>
        <dbReference type="ARBA" id="ARBA00010752"/>
    </source>
</evidence>
<comment type="caution">
    <text evidence="13">The sequence shown here is derived from an EMBL/GenBank/DDBJ whole genome shotgun (WGS) entry which is preliminary data.</text>
</comment>
<comment type="similarity">
    <text evidence="2 9">Belongs to the beta sliding clamp family.</text>
</comment>
<dbReference type="NCBIfam" id="TIGR00663">
    <property type="entry name" value="dnan"/>
    <property type="match status" value="1"/>
</dbReference>
<dbReference type="PIRSF" id="PIRSF000804">
    <property type="entry name" value="DNA_pol_III_b"/>
    <property type="match status" value="1"/>
</dbReference>
<comment type="function">
    <text evidence="9">Confers DNA tethering and processivity to DNA polymerases and other proteins. Acts as a clamp, forming a ring around DNA (a reaction catalyzed by the clamp-loading complex) which diffuses in an ATP-independent manner freely and bidirectionally along dsDNA. Initially characterized for its ability to contact the catalytic subunit of DNA polymerase III (Pol III), a complex, multichain enzyme responsible for most of the replicative synthesis in bacteria; Pol III exhibits 3'-5' exonuclease proofreading activity. The beta chain is required for initiation of replication as well as for processivity of DNA replication.</text>
</comment>
<dbReference type="InterPro" id="IPR022637">
    <property type="entry name" value="DNA_polIII_beta_cen"/>
</dbReference>
<protein>
    <recommendedName>
        <fullName evidence="9">Beta sliding clamp</fullName>
    </recommendedName>
</protein>
<evidence type="ECO:0000259" key="10">
    <source>
        <dbReference type="Pfam" id="PF00712"/>
    </source>
</evidence>
<keyword evidence="7 9" id="KW-0239">DNA-directed DNA polymerase</keyword>
<reference evidence="14" key="1">
    <citation type="submission" date="2018-05" db="EMBL/GenBank/DDBJ databases">
        <authorList>
            <person name="Li Y."/>
        </authorList>
    </citation>
    <scope>NUCLEOTIDE SEQUENCE [LARGE SCALE GENOMIC DNA]</scope>
    <source>
        <strain evidence="14">sk1b4</strain>
    </source>
</reference>
<keyword evidence="3 9" id="KW-0963">Cytoplasm</keyword>
<evidence type="ECO:0000313" key="14">
    <source>
        <dbReference type="Proteomes" id="UP000245283"/>
    </source>
</evidence>
<dbReference type="AlphaFoldDB" id="A0A2V1K627"/>
<keyword evidence="6 9" id="KW-0235">DNA replication</keyword>
<evidence type="ECO:0000256" key="1">
    <source>
        <dbReference type="ARBA" id="ARBA00004496"/>
    </source>
</evidence>
<accession>A0A2V1K627</accession>
<dbReference type="CDD" id="cd00140">
    <property type="entry name" value="beta_clamp"/>
    <property type="match status" value="1"/>
</dbReference>
<evidence type="ECO:0000256" key="7">
    <source>
        <dbReference type="ARBA" id="ARBA00022932"/>
    </source>
</evidence>
<dbReference type="EMBL" id="QETB01000001">
    <property type="protein sequence ID" value="PWF26878.1"/>
    <property type="molecule type" value="Genomic_DNA"/>
</dbReference>
<evidence type="ECO:0000313" key="13">
    <source>
        <dbReference type="EMBL" id="PWF26878.1"/>
    </source>
</evidence>
<dbReference type="GO" id="GO:0003677">
    <property type="term" value="F:DNA binding"/>
    <property type="evidence" value="ECO:0007669"/>
    <property type="project" value="UniProtKB-UniRule"/>
</dbReference>
<evidence type="ECO:0000256" key="5">
    <source>
        <dbReference type="ARBA" id="ARBA00022695"/>
    </source>
</evidence>
<dbReference type="Pfam" id="PF00712">
    <property type="entry name" value="DNA_pol3_beta"/>
    <property type="match status" value="1"/>
</dbReference>
<dbReference type="PANTHER" id="PTHR30478">
    <property type="entry name" value="DNA POLYMERASE III SUBUNIT BETA"/>
    <property type="match status" value="1"/>
</dbReference>
<evidence type="ECO:0000259" key="11">
    <source>
        <dbReference type="Pfam" id="PF02767"/>
    </source>
</evidence>
<dbReference type="OrthoDB" id="468978at2"/>
<dbReference type="InterPro" id="IPR046938">
    <property type="entry name" value="DNA_clamp_sf"/>
</dbReference>
<name>A0A2V1K627_9ACTO</name>
<sequence length="377" mass="40366">MKLRVEHDVFADAVSWVARTIPTRPSLPVLAGIRIEVDADGTVALGSYDPDISSHAVIEAVVDEPGTILVHGRLLSDFAKALPNKPIDLEVVGSKLEIVCGSSHISMQSMPLEDYPEIPALPEITGTVDGAAWQEAVTQVVSAASNDDTLPLLVSACIEINGSNVSLMATDRYRLAIRDLTWEPADEDYSARILVRAARLADIAKSLGSVGKVNVSIDTSGRAGMVGFEAAGRRSVARLIEGEYPPVRSLFPSETNGHATIRRTELLDAIKRARLVVEKNSAVRLSFTEGQVVLEAGQGDNAQTSEALPATLIGEDIAMAFNPSYLQEGLTAVGDEFVRLSFTHPSKPAVLTAQPEEGGEDSEDFRLLLMPIRVYGG</sequence>
<evidence type="ECO:0000259" key="12">
    <source>
        <dbReference type="Pfam" id="PF02768"/>
    </source>
</evidence>
<dbReference type="SMART" id="SM00480">
    <property type="entry name" value="POL3Bc"/>
    <property type="match status" value="1"/>
</dbReference>
<keyword evidence="4 9" id="KW-0808">Transferase</keyword>
<keyword evidence="14" id="KW-1185">Reference proteome</keyword>
<feature type="domain" description="DNA polymerase III beta sliding clamp C-terminal" evidence="12">
    <location>
        <begin position="248"/>
        <end position="357"/>
    </location>
</feature>